<comment type="caution">
    <text evidence="1">The sequence shown here is derived from an EMBL/GenBank/DDBJ whole genome shotgun (WGS) entry which is preliminary data.</text>
</comment>
<dbReference type="EMBL" id="JAPEVB010000003">
    <property type="protein sequence ID" value="KAJ4391687.1"/>
    <property type="molecule type" value="Genomic_DNA"/>
</dbReference>
<keyword evidence="2" id="KW-1185">Reference proteome</keyword>
<gene>
    <name evidence="1" type="ORF">N0V93_005307</name>
</gene>
<proteinExistence type="predicted"/>
<accession>A0A9W8YSN1</accession>
<name>A0A9W8YSN1_9PEZI</name>
<reference evidence="1" key="1">
    <citation type="submission" date="2022-10" db="EMBL/GenBank/DDBJ databases">
        <title>Tapping the CABI collections for fungal endophytes: first genome assemblies for Collariella, Neodidymelliopsis, Ascochyta clinopodiicola, Didymella pomorum, Didymosphaeria variabile, Neocosmospora piperis and Neocucurbitaria cava.</title>
        <authorList>
            <person name="Hill R."/>
        </authorList>
    </citation>
    <scope>NUCLEOTIDE SEQUENCE</scope>
    <source>
        <strain evidence="1">IMI 355082</strain>
    </source>
</reference>
<protein>
    <submittedName>
        <fullName evidence="1">Uncharacterized protein</fullName>
    </submittedName>
</protein>
<evidence type="ECO:0000313" key="2">
    <source>
        <dbReference type="Proteomes" id="UP001140453"/>
    </source>
</evidence>
<sequence>MKLTRALFYNPVLLCIPDIEAQGTLVQRHCECQRLDPSLLGGLFDSGNLPVSRDNKTTNECCTNGIIEIGGQHEGRCTILKDLSIGPNDAFLFLSHTGGKM</sequence>
<dbReference type="Proteomes" id="UP001140453">
    <property type="component" value="Unassembled WGS sequence"/>
</dbReference>
<evidence type="ECO:0000313" key="1">
    <source>
        <dbReference type="EMBL" id="KAJ4391687.1"/>
    </source>
</evidence>
<organism evidence="1 2">
    <name type="scientific">Gnomoniopsis smithogilvyi</name>
    <dbReference type="NCBI Taxonomy" id="1191159"/>
    <lineage>
        <taxon>Eukaryota</taxon>
        <taxon>Fungi</taxon>
        <taxon>Dikarya</taxon>
        <taxon>Ascomycota</taxon>
        <taxon>Pezizomycotina</taxon>
        <taxon>Sordariomycetes</taxon>
        <taxon>Sordariomycetidae</taxon>
        <taxon>Diaporthales</taxon>
        <taxon>Gnomoniaceae</taxon>
        <taxon>Gnomoniopsis</taxon>
    </lineage>
</organism>
<dbReference type="AlphaFoldDB" id="A0A9W8YSN1"/>